<gene>
    <name evidence="7" type="ORF">SCHPADRAFT_502592</name>
</gene>
<keyword evidence="1" id="KW-0479">Metal-binding</keyword>
<dbReference type="Gene3D" id="6.10.140.2220">
    <property type="match status" value="1"/>
</dbReference>
<evidence type="ECO:0000256" key="3">
    <source>
        <dbReference type="ARBA" id="ARBA00022833"/>
    </source>
</evidence>
<feature type="domain" description="MYND-type" evidence="6">
    <location>
        <begin position="484"/>
        <end position="526"/>
    </location>
</feature>
<dbReference type="AlphaFoldDB" id="A0A0H2S168"/>
<name>A0A0H2S168_9AGAM</name>
<dbReference type="Pfam" id="PF01753">
    <property type="entry name" value="zf-MYND"/>
    <property type="match status" value="1"/>
</dbReference>
<evidence type="ECO:0000256" key="4">
    <source>
        <dbReference type="PROSITE-ProRule" id="PRU00134"/>
    </source>
</evidence>
<evidence type="ECO:0000256" key="2">
    <source>
        <dbReference type="ARBA" id="ARBA00022771"/>
    </source>
</evidence>
<evidence type="ECO:0000256" key="1">
    <source>
        <dbReference type="ARBA" id="ARBA00022723"/>
    </source>
</evidence>
<dbReference type="PROSITE" id="PS50865">
    <property type="entry name" value="ZF_MYND_2"/>
    <property type="match status" value="1"/>
</dbReference>
<organism evidence="7 8">
    <name type="scientific">Schizopora paradoxa</name>
    <dbReference type="NCBI Taxonomy" id="27342"/>
    <lineage>
        <taxon>Eukaryota</taxon>
        <taxon>Fungi</taxon>
        <taxon>Dikarya</taxon>
        <taxon>Basidiomycota</taxon>
        <taxon>Agaricomycotina</taxon>
        <taxon>Agaricomycetes</taxon>
        <taxon>Hymenochaetales</taxon>
        <taxon>Schizoporaceae</taxon>
        <taxon>Schizopora</taxon>
    </lineage>
</organism>
<feature type="region of interest" description="Disordered" evidence="5">
    <location>
        <begin position="1"/>
        <end position="49"/>
    </location>
</feature>
<dbReference type="InParanoid" id="A0A0H2S168"/>
<dbReference type="GO" id="GO:0008270">
    <property type="term" value="F:zinc ion binding"/>
    <property type="evidence" value="ECO:0007669"/>
    <property type="project" value="UniProtKB-KW"/>
</dbReference>
<keyword evidence="8" id="KW-1185">Reference proteome</keyword>
<dbReference type="EMBL" id="KQ086017">
    <property type="protein sequence ID" value="KLO10771.1"/>
    <property type="molecule type" value="Genomic_DNA"/>
</dbReference>
<evidence type="ECO:0000256" key="5">
    <source>
        <dbReference type="SAM" id="MobiDB-lite"/>
    </source>
</evidence>
<proteinExistence type="predicted"/>
<dbReference type="STRING" id="27342.A0A0H2S168"/>
<evidence type="ECO:0000313" key="7">
    <source>
        <dbReference type="EMBL" id="KLO10771.1"/>
    </source>
</evidence>
<dbReference type="Proteomes" id="UP000053477">
    <property type="component" value="Unassembled WGS sequence"/>
</dbReference>
<keyword evidence="2 4" id="KW-0863">Zinc-finger</keyword>
<evidence type="ECO:0000313" key="8">
    <source>
        <dbReference type="Proteomes" id="UP000053477"/>
    </source>
</evidence>
<sequence>MDIVYLTTDKAGPTKVDRRGSSRGSSNSVSDRNRDDGRNMAPEKLLEADPRKMLMSAEHGDVDALFAFYSTEVNYPEDILPDLFRVAALHLNPLKLEAASKQIRAVARKKDSKNGSSHPQEVGDSVAATLKLALGSLGILALPRMHSAVGNQSRVFNSLITKYWPNIFSAMKTLHRMHSDGEMLKPGTKMGLSSFICGAIGTIFENHAAFRRLQAQAPVITFLWTMWFYGGPPTYSQNDDVHNYAAAARVLARIHFALKFSDALLSFLKEIRGQFGGNEAVAEIALAGVCGSLSSKTHSIDVIGHATMLSVFMEEEEEQIMQAIYAADGMARLIEGMIDALTDLRAEFAGERGLAEMLVLVLKAIKFLAMRNYRYMEQAARCGLLQLLVALEPSKGDLSSYLLAEASDLIGIMPRYLVYYSVIGSFGEEMRKITDGSYPKDAEILKEKFVSEEWRELKRVLLDRYCTKRYYDIVISPTSKIKHCNNCGELEERVTFMVCSGCRLVSYCSKHCQTEDWKTGGHREDCKQGTNISTTHHFFVFSRIYTSARVRSKSFPVIKMKCGWRDRSFASTFVWDPSSLCSISGTSRWL</sequence>
<dbReference type="OrthoDB" id="5282002at2759"/>
<dbReference type="InterPro" id="IPR002893">
    <property type="entry name" value="Znf_MYND"/>
</dbReference>
<reference evidence="7 8" key="1">
    <citation type="submission" date="2015-04" db="EMBL/GenBank/DDBJ databases">
        <title>Complete genome sequence of Schizopora paradoxa KUC8140, a cosmopolitan wood degrader in East Asia.</title>
        <authorList>
            <consortium name="DOE Joint Genome Institute"/>
            <person name="Min B."/>
            <person name="Park H."/>
            <person name="Jang Y."/>
            <person name="Kim J.-J."/>
            <person name="Kim K.H."/>
            <person name="Pangilinan J."/>
            <person name="Lipzen A."/>
            <person name="Riley R."/>
            <person name="Grigoriev I.V."/>
            <person name="Spatafora J.W."/>
            <person name="Choi I.-G."/>
        </authorList>
    </citation>
    <scope>NUCLEOTIDE SEQUENCE [LARGE SCALE GENOMIC DNA]</scope>
    <source>
        <strain evidence="7 8">KUC8140</strain>
    </source>
</reference>
<dbReference type="SUPFAM" id="SSF144232">
    <property type="entry name" value="HIT/MYND zinc finger-like"/>
    <property type="match status" value="1"/>
</dbReference>
<protein>
    <recommendedName>
        <fullName evidence="6">MYND-type domain-containing protein</fullName>
    </recommendedName>
</protein>
<evidence type="ECO:0000259" key="6">
    <source>
        <dbReference type="PROSITE" id="PS50865"/>
    </source>
</evidence>
<accession>A0A0H2S168</accession>
<keyword evidence="3" id="KW-0862">Zinc</keyword>